<gene>
    <name evidence="1" type="ORF">Q31a_39660</name>
</gene>
<accession>A0A518GAT2</accession>
<evidence type="ECO:0000313" key="2">
    <source>
        <dbReference type="Proteomes" id="UP000318017"/>
    </source>
</evidence>
<dbReference type="Proteomes" id="UP000318017">
    <property type="component" value="Chromosome"/>
</dbReference>
<name>A0A518GAT2_9BACT</name>
<dbReference type="AlphaFoldDB" id="A0A518GAT2"/>
<protein>
    <submittedName>
        <fullName evidence="1">Uncharacterized protein</fullName>
    </submittedName>
</protein>
<dbReference type="EMBL" id="CP036298">
    <property type="protein sequence ID" value="QDV25640.1"/>
    <property type="molecule type" value="Genomic_DNA"/>
</dbReference>
<evidence type="ECO:0000313" key="1">
    <source>
        <dbReference type="EMBL" id="QDV25640.1"/>
    </source>
</evidence>
<organism evidence="1 2">
    <name type="scientific">Aureliella helgolandensis</name>
    <dbReference type="NCBI Taxonomy" id="2527968"/>
    <lineage>
        <taxon>Bacteria</taxon>
        <taxon>Pseudomonadati</taxon>
        <taxon>Planctomycetota</taxon>
        <taxon>Planctomycetia</taxon>
        <taxon>Pirellulales</taxon>
        <taxon>Pirellulaceae</taxon>
        <taxon>Aureliella</taxon>
    </lineage>
</organism>
<sequence>MRQHYRLVLKIRGWCHELVPLVLKSLAVRADTVRADDERKNFSGRRRLGPRTYDLAQWCTSSPEYAKVIRLRRNMRL</sequence>
<reference evidence="1 2" key="1">
    <citation type="submission" date="2019-02" db="EMBL/GenBank/DDBJ databases">
        <title>Deep-cultivation of Planctomycetes and their phenomic and genomic characterization uncovers novel biology.</title>
        <authorList>
            <person name="Wiegand S."/>
            <person name="Jogler M."/>
            <person name="Boedeker C."/>
            <person name="Pinto D."/>
            <person name="Vollmers J."/>
            <person name="Rivas-Marin E."/>
            <person name="Kohn T."/>
            <person name="Peeters S.H."/>
            <person name="Heuer A."/>
            <person name="Rast P."/>
            <person name="Oberbeckmann S."/>
            <person name="Bunk B."/>
            <person name="Jeske O."/>
            <person name="Meyerdierks A."/>
            <person name="Storesund J.E."/>
            <person name="Kallscheuer N."/>
            <person name="Luecker S."/>
            <person name="Lage O.M."/>
            <person name="Pohl T."/>
            <person name="Merkel B.J."/>
            <person name="Hornburger P."/>
            <person name="Mueller R.-W."/>
            <person name="Bruemmer F."/>
            <person name="Labrenz M."/>
            <person name="Spormann A.M."/>
            <person name="Op den Camp H."/>
            <person name="Overmann J."/>
            <person name="Amann R."/>
            <person name="Jetten M.S.M."/>
            <person name="Mascher T."/>
            <person name="Medema M.H."/>
            <person name="Devos D.P."/>
            <person name="Kaster A.-K."/>
            <person name="Ovreas L."/>
            <person name="Rohde M."/>
            <person name="Galperin M.Y."/>
            <person name="Jogler C."/>
        </authorList>
    </citation>
    <scope>NUCLEOTIDE SEQUENCE [LARGE SCALE GENOMIC DNA]</scope>
    <source>
        <strain evidence="1 2">Q31a</strain>
    </source>
</reference>
<dbReference type="KEGG" id="ahel:Q31a_39660"/>
<proteinExistence type="predicted"/>
<keyword evidence="2" id="KW-1185">Reference proteome</keyword>